<dbReference type="PANTHER" id="PTHR13167">
    <property type="entry name" value="PIEZO-TYPE MECHANOSENSITIVE ION CHANNEL COMPONENT"/>
    <property type="match status" value="1"/>
</dbReference>
<protein>
    <submittedName>
        <fullName evidence="12">Duf3595 domain containing protein</fullName>
    </submittedName>
</protein>
<feature type="transmembrane region" description="Helical" evidence="8">
    <location>
        <begin position="499"/>
        <end position="520"/>
    </location>
</feature>
<keyword evidence="6" id="KW-0175">Coiled coil</keyword>
<sequence length="3089" mass="362607">MLPDNKDIRTSLIPTSRSEIGLNKSQTQPKSRRFTNMLGSSLALKVLKEFEYREKYMKPTLWNKIKLFFANIYETFLIIVGLALSIYQDDLSSFIYQLLMLSVLYFSKWDNGIYTNIQKKICIGTLAALISFMIFKYFYMGYLEPTLTETFQDIRDDLKVLGYGIIKQTDGKVIFDKWSTFEFEIFSSIVCILLITYYNGQLQPNLLSYKFVHIHHSEFLKQHELIYKIFFFFIISDTFFSHTIIQMIVSDQKNSARFTQISVSFVVNLLRFQLIMLAVCQVQYLIDWILTVPGLAKGLFISGLILNENPPLYAVIHIFTICIIIGLGSLYSSTEVNYQHYQDNEEGYQDPINQEKNEKLEKEVEKSKKSNNKKDDQDEEAPKPQKFNAFTHIKNFDYKKFTENYERVLIIWAIRILAVVFCYAYHGAPSMILLTWVLFSFMFEIEPFSKCTVYFYLPAFFVGFFYTYFINIPGIFLTYDGDKQIILNQDIYNTFGRPFKFPVIETAGLTLNLICLIFLLRETSSEQNQGFQNKEIKKSIFEKLTDYHSLFLWQLLFYVMKRLHIFVLCLIFYFGMRELNIYYIGLMYFFVMYVSSLATYRKSGQVLVFYAAFFIWIQYFWSLIQKSFVDQTSFIYKIFMMLTFQKYDEPKEELGNFGKYLEYGIPVGQWVIFILQVLISYVNGFFKPESFKAHAVDGSGDKTYNSMSDHYEDKCDFVLRKKFPGTARLLIRFRIIFSEMMIISILITQGFILVLQPPNLMFWGFLIFSLTLQTAVVSASDEEEGILKRCATQSMVLKIYSGFVLIAQIAYHFINDKAFLAQYGFDEILNYILGDLNEYMTIIGFENYQNSTRSIFAIFVSQILFYITACILEDYFREKLKEIEDAKKVSQQLLQKAASAIKKTNENDQEQEQDGKQKQDNSIKFDELKSSAMQRLDTQAKESLFLTPVEKVKYDYEIIRFTIPFMIYQRLTSWRILDSIAMNFHLVTATVTLILCTNWQISLFMSFYLLCNVILCIRAAKELHKNGNKYYSSQKREDKLDSPQQRESNISNNNQKLMAESSKFEDIDINQAHQTNKSYMRDASKVLHTVREEQWTFQYWLLIISMIIMYPTPILTDLKLKMTPSQQVLTNDAIFWLFWGGVYISPEDVNNIRNHAPLYVMLILLIFEKSAQRWLLNRYGCTLEKVKQFKTLEEKLQIIKDDGLTEQSRDPIEPKQKEPIDQKPIDQKPIDKNPIDQNSEIDKQQTPVTDKFITIMEAKQACEKIESQYRINTSEVEERRLKDQLVLAIQRKYSMKVRSGMKFLMEQLSLQLLLLSCANKSNIVSILYLGLLLMFLLIKNKTTGMLYLSYIFGTTLALEYLISLTNFTSLVNPMPFPSPYNEGYPSKEFPQGQFIFPWFLKVDFLRNNLQWTNFFSIDLQSAQVNDIWFDFANLVILTIYFFNFGNPITANNIKVSFSKTRVLEDSLREYSKIQKIKKYILKNPKKKQIQSELIDTSIVLQDKKNSINHYDDYDIDYENLSAKAADDSMEEFLGSTYYLSELKRSTFIYTFHKKAKYFSFIGLQIVTLIMTFLLAMLCRSLMSFGYMIMCIPLILQITDFFQQALDPKQKNSQDMNIEWKHKAYITGPLMIFSFVDIALQILCQAPFYSGDYFQRQLGFDKVYKVNQDITFMGMLYSDGQYQFISLAEGGQSLMFLILKSINLFFIFMQSRIYNSPLFDQFVREDLRQLLKLASSYKKLAMTYRYNNWKLQKIVSVQEKKQEMNEGVEKLKVKMFQYKVAQQHLFSLLPQYSLSDNNKTKLLDQSTNSVINTNNAQQLPPIQESDAEHIHDIEAQTNKSKGETGYIGDNQTQSQIDTQNQREIDEQFQFTTQQDDQKKQLQLNNPFRHREYPPILKSLPKSKASQKLLIQLASTGFKYNPNLHASLLQKQFNLNIEKREAFKNMKAQVGRCGNYYLCIRKRHVNQILFINNIEDAQDVKKRMEKGNRDIDCDLEIVMKKDIEKFYQKRQNQINDENEIILNEKLQRFLENSKRKIDATLKETLFSFKQTKSKADQEKIKQLQEEKRILDIEHDDLGDNQLNQKLTSKKMTQKTRKRLGIKDEDQIDFKQMPETISFLRCSNILLSLIGACLEAIFSKMATIAYIFMILSQILNAGLISIFLPFAVFGYALMEEGRPGKYFWAIIKKYVLFILFMKFIINLDFLYDNKELVNSYIAVSNWLLFGLWREDGIWHFFLYVLPEIIILTAIMGQNYYEILLGLYDSKETEIENIYDARERYYKQYSLDDRVVNTSLKKEDKKKQLDEQDQEESKITEKEIQAHEFQEIKKSLKKAFKELEEQNSKGLQSTLPIELKAKSDLSLDNSSAQRMRKELFDDMDQDILNNKNLERKETMIDDPEELRKHVKELVKKRPENQGLVRNYFGKKNYFKRLFPKIKEQKPGIDFYGKITFVQFVICIYLISYYTKLDARGTQNLENSSQFSIYMVIMLFIQVFVMILERYISRTNTRVNIEKARKIDRREKETQVTQKSSVVGSKPTLVEGDESHTVKPIEIKLQNTRMTNQQVSKWVIQWVLLILYHALVFWIFPLSSNDAIYGTPYCDKLSNLYEKYGCLSFKQNWYLIIFYCIFCYYFMLSALQIRYGYPDYKEPSSLTSTNGLGPVLAYRVFYNLPFIFELKIILDWCFQKTSLDIFQWLELAEIDSELYFFKNGNKGYYERKLGSRIVRFEKCLCGCFCLGVILFFLVGPFLMFSNLSYIADTNMVKDAFVDFQIKIEDRLKQETYEFPIFQTDNPLSLHEMGEKEFYSLDYARLPETKFFEPSQVQKIVMKNSSDTEWPVSGDYRSLFKDLIAQSAHGSDHLITTLEFSFSFTRPGPAEAPVAAGKQERVIDLKKIGDREVIKQLHQAMLIDCKANPDDIKNVYIDDFIPYQLRLGEKKEVIDLNLQRENVTLSFSCQNYWAFNVNLQGLLFITFSDLISSNFFDATSIMGFYLGVAVIVGQTLRKIVVFNADRIFITEIPDPDPIRNLVRCIYMQRLQQNLEQEEELFFILLELLRSPEMINKVCSSCLRTDLIKNPKQRERLQIPKTAQLASA</sequence>
<feature type="transmembrane region" description="Helical" evidence="8">
    <location>
        <begin position="760"/>
        <end position="777"/>
    </location>
</feature>
<feature type="transmembrane region" description="Helical" evidence="8">
    <location>
        <begin position="225"/>
        <end position="249"/>
    </location>
</feature>
<evidence type="ECO:0000256" key="2">
    <source>
        <dbReference type="ARBA" id="ARBA00007821"/>
    </source>
</evidence>
<feature type="transmembrane region" description="Helical" evidence="8">
    <location>
        <begin position="2565"/>
        <end position="2583"/>
    </location>
</feature>
<feature type="transmembrane region" description="Helical" evidence="8">
    <location>
        <begin position="1557"/>
        <end position="1577"/>
    </location>
</feature>
<keyword evidence="5 8" id="KW-0472">Membrane</keyword>
<dbReference type="EMBL" id="CCKQ01014307">
    <property type="protein sequence ID" value="CDW86065.1"/>
    <property type="molecule type" value="Genomic_DNA"/>
</dbReference>
<keyword evidence="4 8" id="KW-1133">Transmembrane helix</keyword>
<dbReference type="GO" id="GO:0016020">
    <property type="term" value="C:membrane"/>
    <property type="evidence" value="ECO:0007669"/>
    <property type="project" value="UniProtKB-SubCell"/>
</dbReference>
<feature type="compositionally biased region" description="Basic and acidic residues" evidence="7">
    <location>
        <begin position="1207"/>
        <end position="1234"/>
    </location>
</feature>
<feature type="transmembrane region" description="Helical" evidence="8">
    <location>
        <begin position="67"/>
        <end position="87"/>
    </location>
</feature>
<comment type="subcellular location">
    <subcellularLocation>
        <location evidence="1">Membrane</location>
        <topology evidence="1">Multi-pass membrane protein</topology>
    </subcellularLocation>
</comment>
<feature type="domain" description="Piezo THU9 and anchor" evidence="11">
    <location>
        <begin position="2558"/>
        <end position="2748"/>
    </location>
</feature>
<feature type="region of interest" description="Disordered" evidence="7">
    <location>
        <begin position="359"/>
        <end position="383"/>
    </location>
</feature>
<feature type="transmembrane region" description="Helical" evidence="8">
    <location>
        <begin position="286"/>
        <end position="306"/>
    </location>
</feature>
<dbReference type="GO" id="GO:0042391">
    <property type="term" value="P:regulation of membrane potential"/>
    <property type="evidence" value="ECO:0007669"/>
    <property type="project" value="TreeGrafter"/>
</dbReference>
<dbReference type="InterPro" id="IPR056768">
    <property type="entry name" value="THU_Piezo"/>
</dbReference>
<evidence type="ECO:0000256" key="4">
    <source>
        <dbReference type="ARBA" id="ARBA00022989"/>
    </source>
</evidence>
<feature type="coiled-coil region" evidence="6">
    <location>
        <begin position="2294"/>
        <end position="2341"/>
    </location>
</feature>
<feature type="transmembrane region" description="Helical" evidence="8">
    <location>
        <begin position="2230"/>
        <end position="2253"/>
    </location>
</feature>
<organism evidence="12 13">
    <name type="scientific">Stylonychia lemnae</name>
    <name type="common">Ciliate</name>
    <dbReference type="NCBI Taxonomy" id="5949"/>
    <lineage>
        <taxon>Eukaryota</taxon>
        <taxon>Sar</taxon>
        <taxon>Alveolata</taxon>
        <taxon>Ciliophora</taxon>
        <taxon>Intramacronucleata</taxon>
        <taxon>Spirotrichea</taxon>
        <taxon>Stichotrichia</taxon>
        <taxon>Sporadotrichida</taxon>
        <taxon>Oxytrichidae</taxon>
        <taxon>Stylonychinae</taxon>
        <taxon>Stylonychia</taxon>
    </lineage>
</organism>
<feature type="transmembrane region" description="Helical" evidence="8">
    <location>
        <begin position="2442"/>
        <end position="2458"/>
    </location>
</feature>
<dbReference type="Pfam" id="PF12166">
    <property type="entry name" value="Piezo_cap"/>
    <property type="match status" value="1"/>
</dbReference>
<feature type="transmembrane region" description="Helical" evidence="8">
    <location>
        <begin position="550"/>
        <end position="575"/>
    </location>
</feature>
<dbReference type="Proteomes" id="UP000039865">
    <property type="component" value="Unassembled WGS sequence"/>
</dbReference>
<evidence type="ECO:0000256" key="6">
    <source>
        <dbReference type="SAM" id="Coils"/>
    </source>
</evidence>
<dbReference type="GO" id="GO:0005261">
    <property type="term" value="F:monoatomic cation channel activity"/>
    <property type="evidence" value="ECO:0007669"/>
    <property type="project" value="TreeGrafter"/>
</dbReference>
<dbReference type="InterPro" id="IPR031334">
    <property type="entry name" value="Piezo_cap_dom"/>
</dbReference>
<feature type="transmembrane region" description="Helical" evidence="8">
    <location>
        <begin position="93"/>
        <end position="109"/>
    </location>
</feature>
<evidence type="ECO:0000256" key="7">
    <source>
        <dbReference type="SAM" id="MobiDB-lite"/>
    </source>
</evidence>
<feature type="transmembrane region" description="Helical" evidence="8">
    <location>
        <begin position="312"/>
        <end position="331"/>
    </location>
</feature>
<evidence type="ECO:0000256" key="5">
    <source>
        <dbReference type="ARBA" id="ARBA00023136"/>
    </source>
</evidence>
<feature type="region of interest" description="Disordered" evidence="7">
    <location>
        <begin position="1207"/>
        <end position="1241"/>
    </location>
</feature>
<feature type="transmembrane region" description="Helical" evidence="8">
    <location>
        <begin position="2726"/>
        <end position="2747"/>
    </location>
</feature>
<feature type="transmembrane region" description="Helical" evidence="8">
    <location>
        <begin position="581"/>
        <end position="600"/>
    </location>
</feature>
<feature type="transmembrane region" description="Helical" evidence="8">
    <location>
        <begin position="408"/>
        <end position="426"/>
    </location>
</feature>
<evidence type="ECO:0000313" key="13">
    <source>
        <dbReference type="Proteomes" id="UP000039865"/>
    </source>
</evidence>
<evidence type="ECO:0000313" key="12">
    <source>
        <dbReference type="EMBL" id="CDW86065.1"/>
    </source>
</evidence>
<accession>A0A078AUI7</accession>
<proteinExistence type="inferred from homology"/>
<feature type="transmembrane region" description="Helical" evidence="8">
    <location>
        <begin position="121"/>
        <end position="139"/>
    </location>
</feature>
<feature type="transmembrane region" description="Helical" evidence="8">
    <location>
        <begin position="729"/>
        <end position="754"/>
    </location>
</feature>
<feature type="transmembrane region" description="Helical" evidence="8">
    <location>
        <begin position="455"/>
        <end position="479"/>
    </location>
</feature>
<dbReference type="GO" id="GO:0071260">
    <property type="term" value="P:cellular response to mechanical stimulus"/>
    <property type="evidence" value="ECO:0007669"/>
    <property type="project" value="TreeGrafter"/>
</dbReference>
<feature type="transmembrane region" description="Helical" evidence="8">
    <location>
        <begin position="2187"/>
        <end position="2204"/>
    </location>
</feature>
<name>A0A078AUI7_STYLE</name>
<evidence type="ECO:0000256" key="1">
    <source>
        <dbReference type="ARBA" id="ARBA00004141"/>
    </source>
</evidence>
<gene>
    <name evidence="12" type="primary">Contig12009.g12853</name>
    <name evidence="12" type="ORF">STYLEM_15156</name>
</gene>
<feature type="transmembrane region" description="Helical" evidence="8">
    <location>
        <begin position="261"/>
        <end position="279"/>
    </location>
</feature>
<evidence type="ECO:0000256" key="8">
    <source>
        <dbReference type="SAM" id="Phobius"/>
    </source>
</evidence>
<feature type="transmembrane region" description="Helical" evidence="8">
    <location>
        <begin position="1344"/>
        <end position="1362"/>
    </location>
</feature>
<evidence type="ECO:0000259" key="10">
    <source>
        <dbReference type="Pfam" id="PF23188"/>
    </source>
</evidence>
<evidence type="ECO:0000256" key="3">
    <source>
        <dbReference type="ARBA" id="ARBA00022692"/>
    </source>
</evidence>
<feature type="transmembrane region" description="Helical" evidence="8">
    <location>
        <begin position="183"/>
        <end position="200"/>
    </location>
</feature>
<keyword evidence="3 8" id="KW-0812">Transmembrane</keyword>
<dbReference type="GO" id="GO:0050982">
    <property type="term" value="P:detection of mechanical stimulus"/>
    <property type="evidence" value="ECO:0007669"/>
    <property type="project" value="TreeGrafter"/>
</dbReference>
<evidence type="ECO:0000259" key="11">
    <source>
        <dbReference type="Pfam" id="PF24874"/>
    </source>
</evidence>
<dbReference type="OrthoDB" id="313451at2759"/>
<dbReference type="InterPro" id="IPR027272">
    <property type="entry name" value="Piezo"/>
</dbReference>
<feature type="transmembrane region" description="Helical" evidence="8">
    <location>
        <begin position="797"/>
        <end position="814"/>
    </location>
</feature>
<feature type="coiled-coil region" evidence="6">
    <location>
        <begin position="2021"/>
        <end position="2078"/>
    </location>
</feature>
<feature type="coiled-coil region" evidence="6">
    <location>
        <begin position="883"/>
        <end position="914"/>
    </location>
</feature>
<dbReference type="InParanoid" id="A0A078AUI7"/>
<dbReference type="InterPro" id="IPR056770">
    <property type="entry name" value="Piezo_THU9_anchor"/>
</dbReference>
<dbReference type="PANTHER" id="PTHR13167:SF25">
    <property type="entry name" value="PIEZO-TYPE MECHANOSENSITIVE ION CHANNEL COMPONENT"/>
    <property type="match status" value="1"/>
</dbReference>
<feature type="domain" description="Piezo non-specific cation channel cap" evidence="9">
    <location>
        <begin position="2812"/>
        <end position="3058"/>
    </location>
</feature>
<feature type="transmembrane region" description="Helical" evidence="8">
    <location>
        <begin position="2616"/>
        <end position="2634"/>
    </location>
</feature>
<comment type="similarity">
    <text evidence="2">Belongs to the PIEZO (TC 1.A.75) family.</text>
</comment>
<feature type="transmembrane region" description="Helical" evidence="8">
    <location>
        <begin position="2478"/>
        <end position="2495"/>
    </location>
</feature>
<reference evidence="12 13" key="1">
    <citation type="submission" date="2014-06" db="EMBL/GenBank/DDBJ databases">
        <authorList>
            <person name="Swart Estienne"/>
        </authorList>
    </citation>
    <scope>NUCLEOTIDE SEQUENCE [LARGE SCALE GENOMIC DNA]</scope>
    <source>
        <strain evidence="12 13">130c</strain>
    </source>
</reference>
<feature type="transmembrane region" description="Helical" evidence="8">
    <location>
        <begin position="607"/>
        <end position="624"/>
    </location>
</feature>
<dbReference type="Pfam" id="PF24874">
    <property type="entry name" value="Piezo_THU9_anchor"/>
    <property type="match status" value="1"/>
</dbReference>
<feature type="transmembrane region" description="Helical" evidence="8">
    <location>
        <begin position="1312"/>
        <end position="1338"/>
    </location>
</feature>
<feature type="transmembrane region" description="Helical" evidence="8">
    <location>
        <begin position="854"/>
        <end position="872"/>
    </location>
</feature>
<dbReference type="GO" id="GO:0008381">
    <property type="term" value="F:mechanosensitive monoatomic ion channel activity"/>
    <property type="evidence" value="ECO:0007669"/>
    <property type="project" value="InterPro"/>
</dbReference>
<feature type="domain" description="Piezo transmembrane helical unit" evidence="10">
    <location>
        <begin position="2136"/>
        <end position="2260"/>
    </location>
</feature>
<keyword evidence="13" id="KW-1185">Reference proteome</keyword>
<feature type="transmembrane region" description="Helical" evidence="8">
    <location>
        <begin position="2141"/>
        <end position="2166"/>
    </location>
</feature>
<evidence type="ECO:0000259" key="9">
    <source>
        <dbReference type="Pfam" id="PF12166"/>
    </source>
</evidence>
<dbReference type="Pfam" id="PF23188">
    <property type="entry name" value="THU_Piezo1"/>
    <property type="match status" value="1"/>
</dbReference>
<feature type="transmembrane region" description="Helical" evidence="8">
    <location>
        <begin position="2116"/>
        <end position="2135"/>
    </location>
</feature>
<feature type="transmembrane region" description="Helical" evidence="8">
    <location>
        <begin position="976"/>
        <end position="995"/>
    </location>
</feature>